<dbReference type="SUPFAM" id="SSF46785">
    <property type="entry name" value="Winged helix' DNA-binding domain"/>
    <property type="match status" value="1"/>
</dbReference>
<keyword evidence="1" id="KW-0238">DNA-binding</keyword>
<dbReference type="InterPro" id="IPR025855">
    <property type="entry name" value="Replic_Relax"/>
</dbReference>
<name>A0A6G9J1G8_9BACL</name>
<evidence type="ECO:0000313" key="2">
    <source>
        <dbReference type="Proteomes" id="UP000613002"/>
    </source>
</evidence>
<dbReference type="RefSeq" id="WP_062755492.1">
    <property type="nucleotide sequence ID" value="NZ_BDAQ01000011.1"/>
</dbReference>
<protein>
    <submittedName>
        <fullName evidence="1">DNA-binding MarR family transcriptional regulator</fullName>
    </submittedName>
</protein>
<accession>A0A6G9J1G8</accession>
<comment type="caution">
    <text evidence="1">The sequence shown here is derived from an EMBL/GenBank/DDBJ whole genome shotgun (WGS) entry which is preliminary data.</text>
</comment>
<dbReference type="EMBL" id="JACICZ010000004">
    <property type="protein sequence ID" value="MBB3868699.1"/>
    <property type="molecule type" value="Genomic_DNA"/>
</dbReference>
<keyword evidence="2" id="KW-1185">Reference proteome</keyword>
<gene>
    <name evidence="1" type="ORF">HNR78_001582</name>
</gene>
<dbReference type="InterPro" id="IPR036390">
    <property type="entry name" value="WH_DNA-bd_sf"/>
</dbReference>
<dbReference type="AlphaFoldDB" id="A0A6G9J1G8"/>
<dbReference type="GO" id="GO:0003677">
    <property type="term" value="F:DNA binding"/>
    <property type="evidence" value="ECO:0007669"/>
    <property type="project" value="UniProtKB-KW"/>
</dbReference>
<evidence type="ECO:0000313" key="1">
    <source>
        <dbReference type="EMBL" id="MBB3868699.1"/>
    </source>
</evidence>
<dbReference type="Pfam" id="PF13814">
    <property type="entry name" value="Replic_Relax"/>
    <property type="match status" value="1"/>
</dbReference>
<reference evidence="1 2" key="1">
    <citation type="submission" date="2020-08" db="EMBL/GenBank/DDBJ databases">
        <title>Genomic Encyclopedia of Type Strains, Phase IV (KMG-IV): sequencing the most valuable type-strain genomes for metagenomic binning, comparative biology and taxonomic classification.</title>
        <authorList>
            <person name="Goeker M."/>
        </authorList>
    </citation>
    <scope>NUCLEOTIDE SEQUENCE [LARGE SCALE GENOMIC DNA]</scope>
    <source>
        <strain evidence="1 2">DSM 14590</strain>
    </source>
</reference>
<sequence length="409" mass="48070">MRKSTLSNRDKDIIRTLYRYRGMTAWQLAQKVHNTYTPKNSQKSMIHNYLKRLKEQKLVTSKKLEDDAGLGSIYFLTPSGFNIAKDLLNIEIGQVGDGYLFADDFESEGYHTHADLEYSIYKPPLEQIGHHLLLIDTLIKLDFLDKENLIDYRLSMYATREYQSDKGNGKLRPDAEMLIDSSRSYFIEIDKGTEGYQQLYGKFINYKHYFSQLNKEELPDAILFITDEKRQLYGIKRRWTTILTAFLNAMGSFSARVNLIFAPINMLEETISLEMKRPYYHKLVEERIRTFFINKGYSSVKFFKFNSMLSFAVAIKGNKYQLIFTRLANEFESLAFGGFFLFSKKMHIIDAEIQKNKLQRLGLEQVILYHDRKPYLPSAFPKEKWTGDQQKYMEILFNHLTYLPLKNIS</sequence>
<organism evidence="1 2">
    <name type="scientific">Parageobacillus toebii NBRC 107807</name>
    <dbReference type="NCBI Taxonomy" id="1223503"/>
    <lineage>
        <taxon>Bacteria</taxon>
        <taxon>Bacillati</taxon>
        <taxon>Bacillota</taxon>
        <taxon>Bacilli</taxon>
        <taxon>Bacillales</taxon>
        <taxon>Anoxybacillaceae</taxon>
        <taxon>Parageobacillus</taxon>
    </lineage>
</organism>
<dbReference type="Proteomes" id="UP000613002">
    <property type="component" value="Unassembled WGS sequence"/>
</dbReference>
<proteinExistence type="predicted"/>